<comment type="caution">
    <text evidence="1">The sequence shown here is derived from an EMBL/GenBank/DDBJ whole genome shotgun (WGS) entry which is preliminary data.</text>
</comment>
<keyword evidence="2" id="KW-1185">Reference proteome</keyword>
<evidence type="ECO:0000313" key="2">
    <source>
        <dbReference type="Proteomes" id="UP001500902"/>
    </source>
</evidence>
<name>A0ABP7BD52_9ACTN</name>
<proteinExistence type="predicted"/>
<dbReference type="Proteomes" id="UP001500902">
    <property type="component" value="Unassembled WGS sequence"/>
</dbReference>
<sequence length="255" mass="28534">MPAPGVEARELSVPFDRYNFSTADIMILEAAEDLLVRDCMRKRGMVWEVVPPGAADDLEPPNRRRYGVVEPEIARLYGYHVAPDRPSVARRAEARERRTKGLSAAERQAVYGETDGCLQQARSHIEQGAPPVDMALFNKLITQTFEESQRDPKVLQVFRSWSGCMRAEELRYADPLAAITDQRWLSGGPPTQEEIRTAQADVRCKVKTGLVSVWSGVEKRIQDNVVRAYPAEFRALGAAKDQQLAAARRVLAEQG</sequence>
<organism evidence="1 2">
    <name type="scientific">Nonomuraea antimicrobica</name>
    <dbReference type="NCBI Taxonomy" id="561173"/>
    <lineage>
        <taxon>Bacteria</taxon>
        <taxon>Bacillati</taxon>
        <taxon>Actinomycetota</taxon>
        <taxon>Actinomycetes</taxon>
        <taxon>Streptosporangiales</taxon>
        <taxon>Streptosporangiaceae</taxon>
        <taxon>Nonomuraea</taxon>
    </lineage>
</organism>
<evidence type="ECO:0000313" key="1">
    <source>
        <dbReference type="EMBL" id="GAA3654428.1"/>
    </source>
</evidence>
<protein>
    <submittedName>
        <fullName evidence="1">Uncharacterized protein</fullName>
    </submittedName>
</protein>
<reference evidence="2" key="1">
    <citation type="journal article" date="2019" name="Int. J. Syst. Evol. Microbiol.">
        <title>The Global Catalogue of Microorganisms (GCM) 10K type strain sequencing project: providing services to taxonomists for standard genome sequencing and annotation.</title>
        <authorList>
            <consortium name="The Broad Institute Genomics Platform"/>
            <consortium name="The Broad Institute Genome Sequencing Center for Infectious Disease"/>
            <person name="Wu L."/>
            <person name="Ma J."/>
        </authorList>
    </citation>
    <scope>NUCLEOTIDE SEQUENCE [LARGE SCALE GENOMIC DNA]</scope>
    <source>
        <strain evidence="2">JCM 16904</strain>
    </source>
</reference>
<dbReference type="EMBL" id="BAAAZP010000027">
    <property type="protein sequence ID" value="GAA3654428.1"/>
    <property type="molecule type" value="Genomic_DNA"/>
</dbReference>
<accession>A0ABP7BD52</accession>
<gene>
    <name evidence="1" type="ORF">GCM10022224_016710</name>
</gene>